<name>A0A2K9H655_9BACT</name>
<protein>
    <submittedName>
        <fullName evidence="1">Peptidoglycan/LPS O-acetylase OafA/YrhL, contains acyltransferase and SGNH-hydrolase domains</fullName>
    </submittedName>
</protein>
<dbReference type="KEGG" id="pje:CRM71_01105"/>
<reference evidence="1 2" key="1">
    <citation type="submission" date="2017-06" db="EMBL/GenBank/DDBJ databases">
        <authorList>
            <person name="Varghese N."/>
            <person name="Submissions S."/>
        </authorList>
    </citation>
    <scope>NUCLEOTIDE SEQUENCE [LARGE SCALE GENOMIC DNA]</scope>
    <source>
        <strain evidence="1 2">DSM 26989</strain>
    </source>
</reference>
<keyword evidence="1" id="KW-0808">Transferase</keyword>
<dbReference type="AlphaFoldDB" id="A0A2K9H655"/>
<organism evidence="1 2">
    <name type="scientific">Prevotella jejuni</name>
    <dbReference type="NCBI Taxonomy" id="1177574"/>
    <lineage>
        <taxon>Bacteria</taxon>
        <taxon>Pseudomonadati</taxon>
        <taxon>Bacteroidota</taxon>
        <taxon>Bacteroidia</taxon>
        <taxon>Bacteroidales</taxon>
        <taxon>Prevotellaceae</taxon>
        <taxon>Prevotella</taxon>
    </lineage>
</organism>
<proteinExistence type="predicted"/>
<keyword evidence="1" id="KW-0012">Acyltransferase</keyword>
<dbReference type="OrthoDB" id="128906at2"/>
<dbReference type="Pfam" id="PF01757">
    <property type="entry name" value="Acyl_transf_3"/>
    <property type="match status" value="1"/>
</dbReference>
<comment type="caution">
    <text evidence="1">The sequence shown here is derived from an EMBL/GenBank/DDBJ whole genome shotgun (WGS) entry which is preliminary data.</text>
</comment>
<dbReference type="RefSeq" id="WP_089365771.1">
    <property type="nucleotide sequence ID" value="NZ_CP023863.1"/>
</dbReference>
<accession>A0A2K9H655</accession>
<dbReference type="Proteomes" id="UP000198427">
    <property type="component" value="Unassembled WGS sequence"/>
</dbReference>
<dbReference type="GeneID" id="94028039"/>
<gene>
    <name evidence="1" type="ORF">SAMN06265364_10778</name>
</gene>
<evidence type="ECO:0000313" key="2">
    <source>
        <dbReference type="Proteomes" id="UP000198427"/>
    </source>
</evidence>
<evidence type="ECO:0000313" key="1">
    <source>
        <dbReference type="EMBL" id="SNR73352.1"/>
    </source>
</evidence>
<dbReference type="InterPro" id="IPR002656">
    <property type="entry name" value="Acyl_transf_3_dom"/>
</dbReference>
<dbReference type="EMBL" id="FZNZ01000007">
    <property type="protein sequence ID" value="SNR73352.1"/>
    <property type="molecule type" value="Genomic_DNA"/>
</dbReference>
<keyword evidence="2" id="KW-1185">Reference proteome</keyword>
<dbReference type="GO" id="GO:0016747">
    <property type="term" value="F:acyltransferase activity, transferring groups other than amino-acyl groups"/>
    <property type="evidence" value="ECO:0007669"/>
    <property type="project" value="InterPro"/>
</dbReference>
<sequence length="389" mass="45607">MFKKEKNTYTEHSGPEHRKERREVLLTRVECDALRGLAIIGIFLHNYCHWLRPVVKENEYQYFQRNVDKLYQVLQGSWNELFFFHILSFFGHYGVPVFLFLSAYGLTMKYEKQQLTVPTSMLQAQSSLPVFGFIKYHWVKLFRMMIVGFVAFTMVDAITDAPHDYHVMDIIGQMGLFNNLLPNPDDIIWPGPYWFFGLMIQLYIVYRLFLYRRHWAWNVMLIVLCFAIQLSCEPESEALNRWRYNFIGGMLPFGFGVLYARYAHAWTTATNFVAFVLSLFAILLMSFNYITWYFVPLVICVASITFVRLLSWIEGVVGNKYFSVMNVLSWVGSISAALFVCHPITRKIFIPISRGGEYWTGLLLYVISSLCLAWLFKELMKKIPSPKLK</sequence>